<dbReference type="EMBL" id="SNRW01007170">
    <property type="protein sequence ID" value="KAA6381715.1"/>
    <property type="molecule type" value="Genomic_DNA"/>
</dbReference>
<organism evidence="1 2">
    <name type="scientific">Streblomastix strix</name>
    <dbReference type="NCBI Taxonomy" id="222440"/>
    <lineage>
        <taxon>Eukaryota</taxon>
        <taxon>Metamonada</taxon>
        <taxon>Preaxostyla</taxon>
        <taxon>Oxymonadida</taxon>
        <taxon>Streblomastigidae</taxon>
        <taxon>Streblomastix</taxon>
    </lineage>
</organism>
<dbReference type="AlphaFoldDB" id="A0A5J4VGV6"/>
<sequence>MNGISLINIKSDKVSTVTISQTTFTSIAQTGTGTGTVINAQLQQDCILKVTDSCIFYNCSTQQNDDNRGGAINTVVNGSNSQFIVSDLVKFEKCQSFQGGAISVELLNMGICVVNNVQFKECTVNNDGGGIYTQLRETGGTLTITNHTSFVQCINTIWGGGGIMISSNGLNSRCIISDKVIFEKCDAERGGAIFIIPGFWWYNIGSYTATISGSTFSGSKSVNRGGAIFAELYDDAALTIDNTQFESCYSTNSDGGSIFAQINLGSLSLNQVIFTDCNCTQPGSGGAIAINQQNSNSPISITDSSFTNCLTLQRSQSQRYGWGGAIYIQIRYQASLLTETNFLLTDLSFTNCTAFQNIGNNLHIISPDTHATGQAIKSYNLLTVKDLSDPPNIISDLYISPSYAYDYMGINESILFDNPGTIDLDLHDPLFKQFFISNVPNPSYIDAINGSLLLLKMLHIPFQYKSLHPSHILKILRVFSSS</sequence>
<gene>
    <name evidence="1" type="ORF">EZS28_022757</name>
</gene>
<reference evidence="1 2" key="1">
    <citation type="submission" date="2019-03" db="EMBL/GenBank/DDBJ databases">
        <title>Single cell metagenomics reveals metabolic interactions within the superorganism composed of flagellate Streblomastix strix and complex community of Bacteroidetes bacteria on its surface.</title>
        <authorList>
            <person name="Treitli S.C."/>
            <person name="Kolisko M."/>
            <person name="Husnik F."/>
            <person name="Keeling P."/>
            <person name="Hampl V."/>
        </authorList>
    </citation>
    <scope>NUCLEOTIDE SEQUENCE [LARGE SCALE GENOMIC DNA]</scope>
    <source>
        <strain evidence="1">ST1C</strain>
    </source>
</reference>
<comment type="caution">
    <text evidence="1">The sequence shown here is derived from an EMBL/GenBank/DDBJ whole genome shotgun (WGS) entry which is preliminary data.</text>
</comment>
<name>A0A5J4VGV6_9EUKA</name>
<proteinExistence type="predicted"/>
<evidence type="ECO:0008006" key="3">
    <source>
        <dbReference type="Google" id="ProtNLM"/>
    </source>
</evidence>
<evidence type="ECO:0000313" key="1">
    <source>
        <dbReference type="EMBL" id="KAA6381715.1"/>
    </source>
</evidence>
<accession>A0A5J4VGV6</accession>
<protein>
    <recommendedName>
        <fullName evidence="3">Right handed beta helix domain-containing protein</fullName>
    </recommendedName>
</protein>
<evidence type="ECO:0000313" key="2">
    <source>
        <dbReference type="Proteomes" id="UP000324800"/>
    </source>
</evidence>
<dbReference type="Proteomes" id="UP000324800">
    <property type="component" value="Unassembled WGS sequence"/>
</dbReference>